<sequence length="268" mass="30919">MDVIKRNFFALLKAGAFGETHSVEPMSAHKWRKLFAVMGVHEVVPYAWAGYNKQQLPFVQHVPKNIIHDLRNCQHAVSTHKYESAQLSNGLLNKRLNNIRHNEPHAIDTSTETVHVLNIIVHNIETMLNKGVVLRGIVDLGIYLRTMGHKIDFIKLENWLTKLHVETLAQFQGSILIQLLGFDTDEVPFTRRVMTDAKSVTLKAVERTVKDTSYKWDFKQNKSPWVQVNSQAIKQSMRRSFHYLLYAPIETISNLTYKFAKNLSELEE</sequence>
<dbReference type="OrthoDB" id="1081769at2"/>
<evidence type="ECO:0000313" key="1">
    <source>
        <dbReference type="EMBL" id="PXX24468.1"/>
    </source>
</evidence>
<dbReference type="AlphaFoldDB" id="A0A318I121"/>
<name>A0A318I121_9BACT</name>
<keyword evidence="2" id="KW-1185">Reference proteome</keyword>
<reference evidence="1 2" key="1">
    <citation type="submission" date="2018-05" db="EMBL/GenBank/DDBJ databases">
        <title>Genomic Encyclopedia of Type Strains, Phase I: the one thousand microbial genomes (KMG-I) project.</title>
        <authorList>
            <person name="Kyrpides N."/>
        </authorList>
    </citation>
    <scope>NUCLEOTIDE SEQUENCE [LARGE SCALE GENOMIC DNA]</scope>
    <source>
        <strain evidence="1 2">DSM 15611</strain>
    </source>
</reference>
<dbReference type="Proteomes" id="UP000248314">
    <property type="component" value="Unassembled WGS sequence"/>
</dbReference>
<dbReference type="RefSeq" id="WP_025815139.1">
    <property type="nucleotide sequence ID" value="NZ_BAIZ01000001.1"/>
</dbReference>
<proteinExistence type="predicted"/>
<dbReference type="EMBL" id="QJJX01000002">
    <property type="protein sequence ID" value="PXX24468.1"/>
    <property type="molecule type" value="Genomic_DNA"/>
</dbReference>
<protein>
    <submittedName>
        <fullName evidence="1">Uncharacterized protein</fullName>
    </submittedName>
</protein>
<dbReference type="STRING" id="1122991.GCA_000613445_03245"/>
<accession>A0A318I121</accession>
<gene>
    <name evidence="1" type="ORF">EJ73_00274</name>
</gene>
<organism evidence="1 2">
    <name type="scientific">Hoylesella shahii DSM 15611 = JCM 12083</name>
    <dbReference type="NCBI Taxonomy" id="1122991"/>
    <lineage>
        <taxon>Bacteria</taxon>
        <taxon>Pseudomonadati</taxon>
        <taxon>Bacteroidota</taxon>
        <taxon>Bacteroidia</taxon>
        <taxon>Bacteroidales</taxon>
        <taxon>Prevotellaceae</taxon>
        <taxon>Hoylesella</taxon>
    </lineage>
</organism>
<comment type="caution">
    <text evidence="1">The sequence shown here is derived from an EMBL/GenBank/DDBJ whole genome shotgun (WGS) entry which is preliminary data.</text>
</comment>
<evidence type="ECO:0000313" key="2">
    <source>
        <dbReference type="Proteomes" id="UP000248314"/>
    </source>
</evidence>